<keyword evidence="2" id="KW-1185">Reference proteome</keyword>
<proteinExistence type="predicted"/>
<dbReference type="Proteomes" id="UP000784294">
    <property type="component" value="Unassembled WGS sequence"/>
</dbReference>
<accession>A0A448X4U0</accession>
<dbReference type="EMBL" id="CAAALY010092530">
    <property type="protein sequence ID" value="VEL28131.1"/>
    <property type="molecule type" value="Genomic_DNA"/>
</dbReference>
<evidence type="ECO:0000313" key="2">
    <source>
        <dbReference type="Proteomes" id="UP000784294"/>
    </source>
</evidence>
<name>A0A448X4U0_9PLAT</name>
<protein>
    <submittedName>
        <fullName evidence="1">Uncharacterized protein</fullName>
    </submittedName>
</protein>
<organism evidence="1 2">
    <name type="scientific">Protopolystoma xenopodis</name>
    <dbReference type="NCBI Taxonomy" id="117903"/>
    <lineage>
        <taxon>Eukaryota</taxon>
        <taxon>Metazoa</taxon>
        <taxon>Spiralia</taxon>
        <taxon>Lophotrochozoa</taxon>
        <taxon>Platyhelminthes</taxon>
        <taxon>Monogenea</taxon>
        <taxon>Polyopisthocotylea</taxon>
        <taxon>Polystomatidea</taxon>
        <taxon>Polystomatidae</taxon>
        <taxon>Protopolystoma</taxon>
    </lineage>
</organism>
<sequence length="115" mass="13173">MALLKRGWTSISDGWWLHVAANRKSAARFDLQKSDASNATVPVSFHFRRQGDFYSAPPRRDENDLRPESKLAKWYVMMRWWNASTGAIQFVMNSALPLCVDGVIGSFLLRPFPKQ</sequence>
<gene>
    <name evidence="1" type="ORF">PXEA_LOCUS21571</name>
</gene>
<comment type="caution">
    <text evidence="1">The sequence shown here is derived from an EMBL/GenBank/DDBJ whole genome shotgun (WGS) entry which is preliminary data.</text>
</comment>
<evidence type="ECO:0000313" key="1">
    <source>
        <dbReference type="EMBL" id="VEL28131.1"/>
    </source>
</evidence>
<dbReference type="AlphaFoldDB" id="A0A448X4U0"/>
<reference evidence="1" key="1">
    <citation type="submission" date="2018-11" db="EMBL/GenBank/DDBJ databases">
        <authorList>
            <consortium name="Pathogen Informatics"/>
        </authorList>
    </citation>
    <scope>NUCLEOTIDE SEQUENCE</scope>
</reference>